<dbReference type="EMBL" id="BQNB010010748">
    <property type="protein sequence ID" value="GJS81446.1"/>
    <property type="molecule type" value="Genomic_DNA"/>
</dbReference>
<dbReference type="Proteomes" id="UP001151760">
    <property type="component" value="Unassembled WGS sequence"/>
</dbReference>
<gene>
    <name evidence="2" type="ORF">Tco_0747987</name>
</gene>
<dbReference type="InterPro" id="IPR007321">
    <property type="entry name" value="Transposase_28"/>
</dbReference>
<dbReference type="PANTHER" id="PTHR31099:SF41">
    <property type="entry name" value="TRANSPOSASE (PUTATIVE), GYPSY TYPE-RELATED"/>
    <property type="match status" value="1"/>
</dbReference>
<comment type="caution">
    <text evidence="2">The sequence shown here is derived from an EMBL/GenBank/DDBJ whole genome shotgun (WGS) entry which is preliminary data.</text>
</comment>
<reference evidence="2" key="1">
    <citation type="journal article" date="2022" name="Int. J. Mol. Sci.">
        <title>Draft Genome of Tanacetum Coccineum: Genomic Comparison of Closely Related Tanacetum-Family Plants.</title>
        <authorList>
            <person name="Yamashiro T."/>
            <person name="Shiraishi A."/>
            <person name="Nakayama K."/>
            <person name="Satake H."/>
        </authorList>
    </citation>
    <scope>NUCLEOTIDE SEQUENCE</scope>
</reference>
<sequence length="451" mass="50557">MSKRNLATVTCSLSRSDLLEFVEKHGISMCYDPQLPSSNKTAFDALEGYIPLYLSLFTIGNLRLPLNDLCLDVFKFFKCHFSLLNPFGVARVTTFVVAFKAYGGEATMPLFRSFLTLGPAGDWLTFQKRPGPNIPSIFGNSMSNIPDWKSEFILVKQTLISEVRPGLITNFFHGQGTFAFSYPTKPFDETLWNHLRRNSFEAHTFLEPILYLAGLASSWEHAPNNPSILIDREEMAFRNFMKKPGQTPSFSLRPSDQPIDVGSRLVDCLKAAVDNDQVESSSVLKDKDVSSSKKRRSITEALEEEATVVRPFAGDNSSRSVPKKRKPKVLARYIGNLASSSDSLTPDVEEAYSAHNTLSNLHYPLLKDKLGFLTFDELVNALDEVHGLGDSWDFKDVQDYHPEAEKIFVEAAEAFYKLEFPYISLLIEKASRSFEELAAVDLPSIQEASST</sequence>
<protein>
    <recommendedName>
        <fullName evidence="1">Transposase (putative) gypsy type domain-containing protein</fullName>
    </recommendedName>
</protein>
<accession>A0ABQ4YVG8</accession>
<proteinExistence type="predicted"/>
<evidence type="ECO:0000313" key="3">
    <source>
        <dbReference type="Proteomes" id="UP001151760"/>
    </source>
</evidence>
<evidence type="ECO:0000313" key="2">
    <source>
        <dbReference type="EMBL" id="GJS81446.1"/>
    </source>
</evidence>
<evidence type="ECO:0000259" key="1">
    <source>
        <dbReference type="Pfam" id="PF04195"/>
    </source>
</evidence>
<feature type="domain" description="Transposase (putative) gypsy type" evidence="1">
    <location>
        <begin position="57"/>
        <end position="117"/>
    </location>
</feature>
<reference evidence="2" key="2">
    <citation type="submission" date="2022-01" db="EMBL/GenBank/DDBJ databases">
        <authorList>
            <person name="Yamashiro T."/>
            <person name="Shiraishi A."/>
            <person name="Satake H."/>
            <person name="Nakayama K."/>
        </authorList>
    </citation>
    <scope>NUCLEOTIDE SEQUENCE</scope>
</reference>
<dbReference type="PANTHER" id="PTHR31099">
    <property type="entry name" value="OS06G0165300 PROTEIN"/>
    <property type="match status" value="1"/>
</dbReference>
<dbReference type="Pfam" id="PF04195">
    <property type="entry name" value="Transposase_28"/>
    <property type="match status" value="1"/>
</dbReference>
<name>A0ABQ4YVG8_9ASTR</name>
<organism evidence="2 3">
    <name type="scientific">Tanacetum coccineum</name>
    <dbReference type="NCBI Taxonomy" id="301880"/>
    <lineage>
        <taxon>Eukaryota</taxon>
        <taxon>Viridiplantae</taxon>
        <taxon>Streptophyta</taxon>
        <taxon>Embryophyta</taxon>
        <taxon>Tracheophyta</taxon>
        <taxon>Spermatophyta</taxon>
        <taxon>Magnoliopsida</taxon>
        <taxon>eudicotyledons</taxon>
        <taxon>Gunneridae</taxon>
        <taxon>Pentapetalae</taxon>
        <taxon>asterids</taxon>
        <taxon>campanulids</taxon>
        <taxon>Asterales</taxon>
        <taxon>Asteraceae</taxon>
        <taxon>Asteroideae</taxon>
        <taxon>Anthemideae</taxon>
        <taxon>Anthemidinae</taxon>
        <taxon>Tanacetum</taxon>
    </lineage>
</organism>
<keyword evidence="3" id="KW-1185">Reference proteome</keyword>